<evidence type="ECO:0000313" key="2">
    <source>
        <dbReference type="Proteomes" id="UP001218218"/>
    </source>
</evidence>
<proteinExistence type="predicted"/>
<dbReference type="EMBL" id="JARIHO010000106">
    <property type="protein sequence ID" value="KAJ7303446.1"/>
    <property type="molecule type" value="Genomic_DNA"/>
</dbReference>
<reference evidence="1" key="1">
    <citation type="submission" date="2023-03" db="EMBL/GenBank/DDBJ databases">
        <title>Massive genome expansion in bonnet fungi (Mycena s.s.) driven by repeated elements and novel gene families across ecological guilds.</title>
        <authorList>
            <consortium name="Lawrence Berkeley National Laboratory"/>
            <person name="Harder C.B."/>
            <person name="Miyauchi S."/>
            <person name="Viragh M."/>
            <person name="Kuo A."/>
            <person name="Thoen E."/>
            <person name="Andreopoulos B."/>
            <person name="Lu D."/>
            <person name="Skrede I."/>
            <person name="Drula E."/>
            <person name="Henrissat B."/>
            <person name="Morin E."/>
            <person name="Kohler A."/>
            <person name="Barry K."/>
            <person name="LaButti K."/>
            <person name="Morin E."/>
            <person name="Salamov A."/>
            <person name="Lipzen A."/>
            <person name="Mereny Z."/>
            <person name="Hegedus B."/>
            <person name="Baldrian P."/>
            <person name="Stursova M."/>
            <person name="Weitz H."/>
            <person name="Taylor A."/>
            <person name="Grigoriev I.V."/>
            <person name="Nagy L.G."/>
            <person name="Martin F."/>
            <person name="Kauserud H."/>
        </authorList>
    </citation>
    <scope>NUCLEOTIDE SEQUENCE</scope>
    <source>
        <strain evidence="1">CBHHK002</strain>
    </source>
</reference>
<dbReference type="AlphaFoldDB" id="A0AAD7E9G5"/>
<protein>
    <submittedName>
        <fullName evidence="1">Uncharacterized protein</fullName>
    </submittedName>
</protein>
<comment type="caution">
    <text evidence="1">The sequence shown here is derived from an EMBL/GenBank/DDBJ whole genome shotgun (WGS) entry which is preliminary data.</text>
</comment>
<accession>A0AAD7E9G5</accession>
<gene>
    <name evidence="1" type="ORF">DFH08DRAFT_825904</name>
</gene>
<keyword evidence="2" id="KW-1185">Reference proteome</keyword>
<dbReference type="Proteomes" id="UP001218218">
    <property type="component" value="Unassembled WGS sequence"/>
</dbReference>
<evidence type="ECO:0000313" key="1">
    <source>
        <dbReference type="EMBL" id="KAJ7303446.1"/>
    </source>
</evidence>
<organism evidence="1 2">
    <name type="scientific">Mycena albidolilacea</name>
    <dbReference type="NCBI Taxonomy" id="1033008"/>
    <lineage>
        <taxon>Eukaryota</taxon>
        <taxon>Fungi</taxon>
        <taxon>Dikarya</taxon>
        <taxon>Basidiomycota</taxon>
        <taxon>Agaricomycotina</taxon>
        <taxon>Agaricomycetes</taxon>
        <taxon>Agaricomycetidae</taxon>
        <taxon>Agaricales</taxon>
        <taxon>Marasmiineae</taxon>
        <taxon>Mycenaceae</taxon>
        <taxon>Mycena</taxon>
    </lineage>
</organism>
<sequence length="136" mass="13875">MAAISCPGAVVVPPPPTTTFAPGCTVTSTPTPTAAACATVAFENLNASIHGDDFLTFTLTETVEANFDNAKCFLSKERTINPAQTQNTTMLTCAVYAGCHTVADATNTGGQPLPGGGVSTVTKSSGFCLKGCTPRR</sequence>
<name>A0AAD7E9G5_9AGAR</name>